<reference evidence="2 3" key="1">
    <citation type="submission" date="2019-08" db="EMBL/GenBank/DDBJ databases">
        <title>Genome of Phaeodactylibacter luteus.</title>
        <authorList>
            <person name="Bowman J.P."/>
        </authorList>
    </citation>
    <scope>NUCLEOTIDE SEQUENCE [LARGE SCALE GENOMIC DNA]</scope>
    <source>
        <strain evidence="2 3">KCTC 42180</strain>
    </source>
</reference>
<dbReference type="Proteomes" id="UP000321580">
    <property type="component" value="Unassembled WGS sequence"/>
</dbReference>
<comment type="caution">
    <text evidence="2">The sequence shown here is derived from an EMBL/GenBank/DDBJ whole genome shotgun (WGS) entry which is preliminary data.</text>
</comment>
<feature type="domain" description="Cadherin-like" evidence="1">
    <location>
        <begin position="7"/>
        <end position="57"/>
    </location>
</feature>
<dbReference type="EMBL" id="VOOR01000097">
    <property type="protein sequence ID" value="TXB59420.1"/>
    <property type="molecule type" value="Genomic_DNA"/>
</dbReference>
<dbReference type="NCBIfam" id="NF012211">
    <property type="entry name" value="tand_rpt_95"/>
    <property type="match status" value="3"/>
</dbReference>
<evidence type="ECO:0000259" key="1">
    <source>
        <dbReference type="Pfam" id="PF17892"/>
    </source>
</evidence>
<dbReference type="AlphaFoldDB" id="A0A5C6RGG6"/>
<organism evidence="2 3">
    <name type="scientific">Phaeodactylibacter luteus</name>
    <dbReference type="NCBI Taxonomy" id="1564516"/>
    <lineage>
        <taxon>Bacteria</taxon>
        <taxon>Pseudomonadati</taxon>
        <taxon>Bacteroidota</taxon>
        <taxon>Saprospiria</taxon>
        <taxon>Saprospirales</taxon>
        <taxon>Haliscomenobacteraceae</taxon>
        <taxon>Phaeodactylibacter</taxon>
    </lineage>
</organism>
<dbReference type="RefSeq" id="WP_147169655.1">
    <property type="nucleotide sequence ID" value="NZ_VOOR01000097.1"/>
</dbReference>
<protein>
    <submittedName>
        <fullName evidence="2">Tandem-95 repeat protein</fullName>
    </submittedName>
</protein>
<gene>
    <name evidence="2" type="ORF">FRY97_21315</name>
</gene>
<feature type="non-terminal residue" evidence="2">
    <location>
        <position position="1"/>
    </location>
</feature>
<dbReference type="InterPro" id="IPR041690">
    <property type="entry name" value="Cadherin_5"/>
</dbReference>
<evidence type="ECO:0000313" key="3">
    <source>
        <dbReference type="Proteomes" id="UP000321580"/>
    </source>
</evidence>
<sequence>TLITLVAGPMNGMLMLNMDGTFTYTPDMDFNGMDTFQYSYCDDGVPNLCDTATANINLAPVNDPPRITQNGNDVDTIFVTVPEDMIDTTCVTVIDVDGDMVACSLISLPMNGTAALLNDTCIVYQPDMNYFGPDQTIKIADDGNGGTDTVVVIYDVTPVNDPPVAMDDTYNVVQGNTLMATVIANDVDVDGPDTLVTLVAGPFNGMLMLNLDGSFSYTPNGGFTGTDTFQYAYCDGGTPELCDTAMVAINVADNVLNIRPVVLLQGALLGNGGGLLMRDDLRSGGYIPTVEPYSGLASFEHRNGGGGETITMPATVLADSGANSIVDWVFVELRSAADSAQVVATRSALVQRDGDVVDVDGTSAVMFPGVIDGDYFVSIRHRNHLGAMTAGAVSLSSVAMVIDFTDINTDFYNRIAQFDGFEQATVEGAYALYLGNTNFNDRVNYAGQANDTDAIFQAIVNDAGNPGMLQSFVIDRYISTDVNLDGLTKYTGLANDVDPVFNVAVTSALNGSGIVTFNLVEQLPDSGGL</sequence>
<name>A0A5C6RGG6_9BACT</name>
<dbReference type="Pfam" id="PF17892">
    <property type="entry name" value="Cadherin_5"/>
    <property type="match status" value="1"/>
</dbReference>
<accession>A0A5C6RGG6</accession>
<dbReference type="Gene3D" id="2.60.40.2810">
    <property type="match status" value="2"/>
</dbReference>
<dbReference type="OrthoDB" id="976756at2"/>
<evidence type="ECO:0000313" key="2">
    <source>
        <dbReference type="EMBL" id="TXB59420.1"/>
    </source>
</evidence>
<dbReference type="Gene3D" id="2.60.40.3440">
    <property type="match status" value="1"/>
</dbReference>
<keyword evidence="3" id="KW-1185">Reference proteome</keyword>
<dbReference type="Pfam" id="PF17963">
    <property type="entry name" value="Big_9"/>
    <property type="match status" value="2"/>
</dbReference>
<proteinExistence type="predicted"/>